<name>A0ACC0JUB7_CHOFU</name>
<dbReference type="EMBL" id="CM046103">
    <property type="protein sequence ID" value="KAI8427570.1"/>
    <property type="molecule type" value="Genomic_DNA"/>
</dbReference>
<sequence length="1074" mass="120261">MANIFNRIGQVGLGLTFVGGVVNSALFNVPDELPKIFTVLGVDYEERVLPSITSEVLKAVVAQFNAEELITQREEAEKARFLVEKEEQKKKATVVAAEGDAQAAILLAKSFASAGQGLVELRRIEAAEDIAYQLSKSRNRTLTFVTGNAKKLEELRAILGKTFPLELVSHNLDLPELQELESSENLVFASLFMTGGLGQLGVECAKYLRGKYGREQVILSDIIKPTPEVVNDGPYIFADILDFKGLQKIVVNHRVDWLIHFSALLSAIGEQNVPLAVRVNIEGMHNVIELAKQYKLRIFVPSTIGAFGPDSPRNPTPNITIQRPRTIYGVSKVHAELLGEYYYYKFGLDFRCLRFPGVISSDPPGGGTTDYAIAIFHDLLRKGNYQCYLKPDTRLPMMHVRDALRALSEFLEAPNEILNRRVYNVTSMSFTPEELADKMAKYLPDLKITYRPDSRQDIADSWPQVFDDSEARRDWSWKPEVDLDNLVELMMKEVHHDKPDFPESCKVVIVNRMIEQNTDYRFNINLQNACDLDIKKYCSAIIAIEPKDVELQGKVLYCLKEKFRQSKLTATCENELANILKEQALNYRLDPLLSKLCSAEIQTICSVPNNSITKSDGQIWSMVLEDVSLKCLKIILNDSNRKLEEECNKELSNRLEMYKHVDATGTLTSDNLVVEGVAGIGQHKDATVIPLSDAPMETIQVLASCHSLVQLDDGIVGDPLEKATLKAAEWNLTKGDAIVPKKGKSPGLKIVHRNHFASALKRMSVIAGYQVNERGFIETHYISSVKGAPETIKSMLKEVPSHYDHVYLTLSRRGARVLALGYRNLGKLSSQDIRDLSREDIESDLTFVGFVIISCPLKTDSKKAIAEIVHASHSVVMITGDNPLTACHVAKELNFTQNAEVLILTKDSDKWGWKSIDEEVFLPVEPFKTSKQLTSKFDLCITGEGLTYLNENHHKFMIELMPHIKVFARFAPKQKEFVVVTLKALGYSTLMCGDGTNDVGALKHADRLRERTVAPEPEPPRRPTARGDPRADARAEAAARLRRAMKKLEEEDQPQLVRLASEAFIEAASIAEYF</sequence>
<evidence type="ECO:0000313" key="2">
    <source>
        <dbReference type="Proteomes" id="UP001064048"/>
    </source>
</evidence>
<comment type="caution">
    <text evidence="1">The sequence shown here is derived from an EMBL/GenBank/DDBJ whole genome shotgun (WGS) entry which is preliminary data.</text>
</comment>
<accession>A0ACC0JUB7</accession>
<keyword evidence="2" id="KW-1185">Reference proteome</keyword>
<proteinExistence type="predicted"/>
<dbReference type="Proteomes" id="UP001064048">
    <property type="component" value="Chromosome 3"/>
</dbReference>
<organism evidence="1 2">
    <name type="scientific">Choristoneura fumiferana</name>
    <name type="common">Spruce budworm moth</name>
    <name type="synonym">Archips fumiferana</name>
    <dbReference type="NCBI Taxonomy" id="7141"/>
    <lineage>
        <taxon>Eukaryota</taxon>
        <taxon>Metazoa</taxon>
        <taxon>Ecdysozoa</taxon>
        <taxon>Arthropoda</taxon>
        <taxon>Hexapoda</taxon>
        <taxon>Insecta</taxon>
        <taxon>Pterygota</taxon>
        <taxon>Neoptera</taxon>
        <taxon>Endopterygota</taxon>
        <taxon>Lepidoptera</taxon>
        <taxon>Glossata</taxon>
        <taxon>Ditrysia</taxon>
        <taxon>Tortricoidea</taxon>
        <taxon>Tortricidae</taxon>
        <taxon>Tortricinae</taxon>
        <taxon>Choristoneura</taxon>
    </lineage>
</organism>
<evidence type="ECO:0000313" key="1">
    <source>
        <dbReference type="EMBL" id="KAI8427570.1"/>
    </source>
</evidence>
<reference evidence="1 2" key="1">
    <citation type="journal article" date="2022" name="Genome Biol. Evol.">
        <title>The Spruce Budworm Genome: Reconstructing the Evolutionary History of Antifreeze Proteins.</title>
        <authorList>
            <person name="Beliveau C."/>
            <person name="Gagne P."/>
            <person name="Picq S."/>
            <person name="Vernygora O."/>
            <person name="Keeling C.I."/>
            <person name="Pinkney K."/>
            <person name="Doucet D."/>
            <person name="Wen F."/>
            <person name="Johnston J.S."/>
            <person name="Maaroufi H."/>
            <person name="Boyle B."/>
            <person name="Laroche J."/>
            <person name="Dewar K."/>
            <person name="Juretic N."/>
            <person name="Blackburn G."/>
            <person name="Nisole A."/>
            <person name="Brunet B."/>
            <person name="Brandao M."/>
            <person name="Lumley L."/>
            <person name="Duan J."/>
            <person name="Quan G."/>
            <person name="Lucarotti C.J."/>
            <person name="Roe A.D."/>
            <person name="Sperling F.A.H."/>
            <person name="Levesque R.C."/>
            <person name="Cusson M."/>
        </authorList>
    </citation>
    <scope>NUCLEOTIDE SEQUENCE [LARGE SCALE GENOMIC DNA]</scope>
    <source>
        <strain evidence="1">Glfc:IPQL:Cfum</strain>
    </source>
</reference>
<protein>
    <submittedName>
        <fullName evidence="1">Uncharacterized protein</fullName>
    </submittedName>
</protein>
<gene>
    <name evidence="1" type="ORF">MSG28_002072</name>
</gene>